<evidence type="ECO:0000313" key="6">
    <source>
        <dbReference type="EMBL" id="NKX45949.1"/>
    </source>
</evidence>
<dbReference type="InterPro" id="IPR036390">
    <property type="entry name" value="WH_DNA-bd_sf"/>
</dbReference>
<organism evidence="6 7">
    <name type="scientific">Roseicyclus persicicus</name>
    <dbReference type="NCBI Taxonomy" id="2650661"/>
    <lineage>
        <taxon>Bacteria</taxon>
        <taxon>Pseudomonadati</taxon>
        <taxon>Pseudomonadota</taxon>
        <taxon>Alphaproteobacteria</taxon>
        <taxon>Rhodobacterales</taxon>
        <taxon>Roseobacteraceae</taxon>
        <taxon>Roseicyclus</taxon>
    </lineage>
</organism>
<feature type="domain" description="HTH lysR-type" evidence="5">
    <location>
        <begin position="1"/>
        <end position="58"/>
    </location>
</feature>
<dbReference type="GO" id="GO:0000976">
    <property type="term" value="F:transcription cis-regulatory region binding"/>
    <property type="evidence" value="ECO:0007669"/>
    <property type="project" value="TreeGrafter"/>
</dbReference>
<dbReference type="PANTHER" id="PTHR30126">
    <property type="entry name" value="HTH-TYPE TRANSCRIPTIONAL REGULATOR"/>
    <property type="match status" value="1"/>
</dbReference>
<reference evidence="6 7" key="1">
    <citation type="submission" date="2020-04" db="EMBL/GenBank/DDBJ databases">
        <authorList>
            <person name="Yoon J."/>
        </authorList>
    </citation>
    <scope>NUCLEOTIDE SEQUENCE [LARGE SCALE GENOMIC DNA]</scope>
    <source>
        <strain evidence="6 7">KMU-115</strain>
    </source>
</reference>
<dbReference type="PANTHER" id="PTHR30126:SF2">
    <property type="entry name" value="HTH-TYPE TRANSCRIPTIONAL REGULATOR YJIE"/>
    <property type="match status" value="1"/>
</dbReference>
<keyword evidence="4" id="KW-0804">Transcription</keyword>
<gene>
    <name evidence="6" type="ORF">HCU73_15245</name>
</gene>
<evidence type="ECO:0000256" key="3">
    <source>
        <dbReference type="ARBA" id="ARBA00023125"/>
    </source>
</evidence>
<dbReference type="PRINTS" id="PR00039">
    <property type="entry name" value="HTHLYSR"/>
</dbReference>
<dbReference type="InterPro" id="IPR005119">
    <property type="entry name" value="LysR_subst-bd"/>
</dbReference>
<dbReference type="Pfam" id="PF03466">
    <property type="entry name" value="LysR_substrate"/>
    <property type="match status" value="1"/>
</dbReference>
<dbReference type="EMBL" id="JAAZQQ010000005">
    <property type="protein sequence ID" value="NKX45949.1"/>
    <property type="molecule type" value="Genomic_DNA"/>
</dbReference>
<comment type="similarity">
    <text evidence="1">Belongs to the LysR transcriptional regulatory family.</text>
</comment>
<dbReference type="Gene3D" id="3.40.190.10">
    <property type="entry name" value="Periplasmic binding protein-like II"/>
    <property type="match status" value="2"/>
</dbReference>
<dbReference type="Proteomes" id="UP000526408">
    <property type="component" value="Unassembled WGS sequence"/>
</dbReference>
<evidence type="ECO:0000313" key="7">
    <source>
        <dbReference type="Proteomes" id="UP000526408"/>
    </source>
</evidence>
<dbReference type="GO" id="GO:0003700">
    <property type="term" value="F:DNA-binding transcription factor activity"/>
    <property type="evidence" value="ECO:0007669"/>
    <property type="project" value="InterPro"/>
</dbReference>
<dbReference type="AlphaFoldDB" id="A0A7X6H241"/>
<comment type="caution">
    <text evidence="6">The sequence shown here is derived from an EMBL/GenBank/DDBJ whole genome shotgun (WGS) entry which is preliminary data.</text>
</comment>
<keyword evidence="2" id="KW-0805">Transcription regulation</keyword>
<dbReference type="InterPro" id="IPR000847">
    <property type="entry name" value="LysR_HTH_N"/>
</dbReference>
<name>A0A7X6H241_9RHOB</name>
<accession>A0A7X6H241</accession>
<dbReference type="Gene3D" id="1.10.10.10">
    <property type="entry name" value="Winged helix-like DNA-binding domain superfamily/Winged helix DNA-binding domain"/>
    <property type="match status" value="1"/>
</dbReference>
<protein>
    <submittedName>
        <fullName evidence="6">LysR family transcriptional regulator</fullName>
    </submittedName>
</protein>
<dbReference type="Pfam" id="PF00126">
    <property type="entry name" value="HTH_1"/>
    <property type="match status" value="1"/>
</dbReference>
<dbReference type="PROSITE" id="PS50931">
    <property type="entry name" value="HTH_LYSR"/>
    <property type="match status" value="1"/>
</dbReference>
<keyword evidence="3" id="KW-0238">DNA-binding</keyword>
<dbReference type="SUPFAM" id="SSF46785">
    <property type="entry name" value="Winged helix' DNA-binding domain"/>
    <property type="match status" value="1"/>
</dbReference>
<proteinExistence type="inferred from homology"/>
<evidence type="ECO:0000259" key="5">
    <source>
        <dbReference type="PROSITE" id="PS50931"/>
    </source>
</evidence>
<dbReference type="InterPro" id="IPR036388">
    <property type="entry name" value="WH-like_DNA-bd_sf"/>
</dbReference>
<sequence>MDINWLIDFVCLGRTLNFSRAAEERNVTQSAFSRRIRSLESWVGTTLVDRSSYPVQLTPAGRQFLSTAQVTLAQLTDARQAIRAAERNKLPLQRIAALHAISVNFLQPRLTEFAKTMPDLRTRVVSDTMAACCQLLTDGGCEFLLYYRHQHVEPILDETRFARKDICTEDLIPVAQQAAALRHGWTLGGPSRTSVPYLSYDPDTFLGSVVDRTIGQRQTPLDIRYMDALAEALKRQAVAGAGVAWLPAFSIAEELADGRLVRMGGPSWTARLTISLFCSPDRLDKVGRALWDAF</sequence>
<dbReference type="SUPFAM" id="SSF53850">
    <property type="entry name" value="Periplasmic binding protein-like II"/>
    <property type="match status" value="1"/>
</dbReference>
<keyword evidence="7" id="KW-1185">Reference proteome</keyword>
<evidence type="ECO:0000256" key="1">
    <source>
        <dbReference type="ARBA" id="ARBA00009437"/>
    </source>
</evidence>
<evidence type="ECO:0000256" key="4">
    <source>
        <dbReference type="ARBA" id="ARBA00023163"/>
    </source>
</evidence>
<dbReference type="RefSeq" id="WP_168624321.1">
    <property type="nucleotide sequence ID" value="NZ_JAAZQQ010000005.1"/>
</dbReference>
<evidence type="ECO:0000256" key="2">
    <source>
        <dbReference type="ARBA" id="ARBA00023015"/>
    </source>
</evidence>